<sequence length="35" mass="4061">MACALSYTLKFKKAQTQLLPLKAKYSFVRTLKRVN</sequence>
<reference evidence="1 2" key="1">
    <citation type="submission" date="2013-09" db="EMBL/GenBank/DDBJ databases">
        <title>Corchorus capsularis genome sequencing.</title>
        <authorList>
            <person name="Alam M."/>
            <person name="Haque M.S."/>
            <person name="Islam M.S."/>
            <person name="Emdad E.M."/>
            <person name="Islam M.M."/>
            <person name="Ahmed B."/>
            <person name="Halim A."/>
            <person name="Hossen Q.M.M."/>
            <person name="Hossain M.Z."/>
            <person name="Ahmed R."/>
            <person name="Khan M.M."/>
            <person name="Islam R."/>
            <person name="Rashid M.M."/>
            <person name="Khan S.A."/>
            <person name="Rahman M.S."/>
            <person name="Alam M."/>
        </authorList>
    </citation>
    <scope>NUCLEOTIDE SEQUENCE [LARGE SCALE GENOMIC DNA]</scope>
    <source>
        <strain evidence="2">cv. CVL-1</strain>
        <tissue evidence="1">Whole seedling</tissue>
    </source>
</reference>
<dbReference type="AlphaFoldDB" id="A0A1R3G9Z2"/>
<name>A0A1R3G9Z2_COCAP</name>
<dbReference type="EMBL" id="AWWV01014841">
    <property type="protein sequence ID" value="OMO54912.1"/>
    <property type="molecule type" value="Genomic_DNA"/>
</dbReference>
<keyword evidence="2" id="KW-1185">Reference proteome</keyword>
<dbReference type="Proteomes" id="UP000188268">
    <property type="component" value="Unassembled WGS sequence"/>
</dbReference>
<organism evidence="1 2">
    <name type="scientific">Corchorus capsularis</name>
    <name type="common">Jute</name>
    <dbReference type="NCBI Taxonomy" id="210143"/>
    <lineage>
        <taxon>Eukaryota</taxon>
        <taxon>Viridiplantae</taxon>
        <taxon>Streptophyta</taxon>
        <taxon>Embryophyta</taxon>
        <taxon>Tracheophyta</taxon>
        <taxon>Spermatophyta</taxon>
        <taxon>Magnoliopsida</taxon>
        <taxon>eudicotyledons</taxon>
        <taxon>Gunneridae</taxon>
        <taxon>Pentapetalae</taxon>
        <taxon>rosids</taxon>
        <taxon>malvids</taxon>
        <taxon>Malvales</taxon>
        <taxon>Malvaceae</taxon>
        <taxon>Grewioideae</taxon>
        <taxon>Apeibeae</taxon>
        <taxon>Corchorus</taxon>
    </lineage>
</organism>
<proteinExistence type="predicted"/>
<comment type="caution">
    <text evidence="1">The sequence shown here is derived from an EMBL/GenBank/DDBJ whole genome shotgun (WGS) entry which is preliminary data.</text>
</comment>
<evidence type="ECO:0000313" key="1">
    <source>
        <dbReference type="EMBL" id="OMO54912.1"/>
    </source>
</evidence>
<accession>A0A1R3G9Z2</accession>
<dbReference type="Gramene" id="OMO54912">
    <property type="protein sequence ID" value="OMO54912"/>
    <property type="gene ID" value="CCACVL1_27472"/>
</dbReference>
<protein>
    <submittedName>
        <fullName evidence="1">Uncharacterized protein</fullName>
    </submittedName>
</protein>
<evidence type="ECO:0000313" key="2">
    <source>
        <dbReference type="Proteomes" id="UP000188268"/>
    </source>
</evidence>
<gene>
    <name evidence="1" type="ORF">CCACVL1_27472</name>
</gene>